<dbReference type="Proteomes" id="UP000249056">
    <property type="component" value="Unassembled WGS sequence"/>
</dbReference>
<evidence type="ECO:0000313" key="2">
    <source>
        <dbReference type="Proteomes" id="UP000249056"/>
    </source>
</evidence>
<accession>A0A395IPK1</accession>
<sequence>MAMGEKIAVREVLYELLGKLGSVERGWIKDYGKVGGKEVAQEKGQILDKLLVLRVTGIISSFEVKSQGNNLGYCG</sequence>
<dbReference type="AlphaFoldDB" id="A0A395IPK1"/>
<evidence type="ECO:0000313" key="1">
    <source>
        <dbReference type="EMBL" id="RAL61343.1"/>
    </source>
</evidence>
<dbReference type="EMBL" id="QKRW01000032">
    <property type="protein sequence ID" value="RAL61343.1"/>
    <property type="molecule type" value="Genomic_DNA"/>
</dbReference>
<protein>
    <submittedName>
        <fullName evidence="1">Uncharacterized protein</fullName>
    </submittedName>
</protein>
<proteinExistence type="predicted"/>
<gene>
    <name evidence="1" type="ORF">DID88_009479</name>
</gene>
<comment type="caution">
    <text evidence="1">The sequence shown here is derived from an EMBL/GenBank/DDBJ whole genome shotgun (WGS) entry which is preliminary data.</text>
</comment>
<name>A0A395IPK1_9HELO</name>
<reference evidence="1 2" key="1">
    <citation type="submission" date="2018-06" db="EMBL/GenBank/DDBJ databases">
        <title>Genome Sequence of the Brown Rot Fungal Pathogen Monilinia fructigena.</title>
        <authorList>
            <person name="Landi L."/>
            <person name="De Miccolis Angelini R.M."/>
            <person name="Pollastro S."/>
            <person name="Abate D."/>
            <person name="Faretra F."/>
            <person name="Romanazzi G."/>
        </authorList>
    </citation>
    <scope>NUCLEOTIDE SEQUENCE [LARGE SCALE GENOMIC DNA]</scope>
    <source>
        <strain evidence="1 2">Mfrg269</strain>
    </source>
</reference>
<organism evidence="1 2">
    <name type="scientific">Monilinia fructigena</name>
    <dbReference type="NCBI Taxonomy" id="38457"/>
    <lineage>
        <taxon>Eukaryota</taxon>
        <taxon>Fungi</taxon>
        <taxon>Dikarya</taxon>
        <taxon>Ascomycota</taxon>
        <taxon>Pezizomycotina</taxon>
        <taxon>Leotiomycetes</taxon>
        <taxon>Helotiales</taxon>
        <taxon>Sclerotiniaceae</taxon>
        <taxon>Monilinia</taxon>
    </lineage>
</organism>
<keyword evidence="2" id="KW-1185">Reference proteome</keyword>